<evidence type="ECO:0000313" key="2">
    <source>
        <dbReference type="Proteomes" id="UP000683360"/>
    </source>
</evidence>
<gene>
    <name evidence="1" type="ORF">MEDL_47163</name>
</gene>
<comment type="caution">
    <text evidence="1">The sequence shown here is derived from an EMBL/GenBank/DDBJ whole genome shotgun (WGS) entry which is preliminary data.</text>
</comment>
<dbReference type="AlphaFoldDB" id="A0A8S3TT71"/>
<evidence type="ECO:0000313" key="1">
    <source>
        <dbReference type="EMBL" id="CAG2234538.1"/>
    </source>
</evidence>
<dbReference type="OrthoDB" id="6114941at2759"/>
<accession>A0A8S3TT71</accession>
<dbReference type="Proteomes" id="UP000683360">
    <property type="component" value="Unassembled WGS sequence"/>
</dbReference>
<name>A0A8S3TT71_MYTED</name>
<protein>
    <submittedName>
        <fullName evidence="1">Uncharacterized protein</fullName>
    </submittedName>
</protein>
<dbReference type="EMBL" id="CAJPWZ010002255">
    <property type="protein sequence ID" value="CAG2234538.1"/>
    <property type="molecule type" value="Genomic_DNA"/>
</dbReference>
<proteinExistence type="predicted"/>
<sequence length="214" mass="25442">MPIPLAFLQCIWQIVVKEINKNNKLPDDLNSDIVKIRETFQDLDTGLTNTKESFQSLIEMVTKFVDRLEVEINTLIYSKDTRTEDEVNRVQYKSKQLVNLLHESECTETHMCIRYYSRDTHCFRDKSHDMYEELKKMEDAQKSSYQFFPNRLMKLLHFFALFNPSEYNFINGYLKVKGINLPNLSNLNNNKFGIRPRKYLEYWAVMPKTPFGTI</sequence>
<keyword evidence="2" id="KW-1185">Reference proteome</keyword>
<organism evidence="1 2">
    <name type="scientific">Mytilus edulis</name>
    <name type="common">Blue mussel</name>
    <dbReference type="NCBI Taxonomy" id="6550"/>
    <lineage>
        <taxon>Eukaryota</taxon>
        <taxon>Metazoa</taxon>
        <taxon>Spiralia</taxon>
        <taxon>Lophotrochozoa</taxon>
        <taxon>Mollusca</taxon>
        <taxon>Bivalvia</taxon>
        <taxon>Autobranchia</taxon>
        <taxon>Pteriomorphia</taxon>
        <taxon>Mytilida</taxon>
        <taxon>Mytiloidea</taxon>
        <taxon>Mytilidae</taxon>
        <taxon>Mytilinae</taxon>
        <taxon>Mytilus</taxon>
    </lineage>
</organism>
<reference evidence="1" key="1">
    <citation type="submission" date="2021-03" db="EMBL/GenBank/DDBJ databases">
        <authorList>
            <person name="Bekaert M."/>
        </authorList>
    </citation>
    <scope>NUCLEOTIDE SEQUENCE</scope>
</reference>